<dbReference type="OrthoDB" id="3578608at2"/>
<evidence type="ECO:0000313" key="1">
    <source>
        <dbReference type="EMBL" id="RZT85331.1"/>
    </source>
</evidence>
<dbReference type="AlphaFoldDB" id="A0A4Q7UWQ3"/>
<dbReference type="EMBL" id="SHKL01000001">
    <property type="protein sequence ID" value="RZT85331.1"/>
    <property type="molecule type" value="Genomic_DNA"/>
</dbReference>
<evidence type="ECO:0000313" key="2">
    <source>
        <dbReference type="Proteomes" id="UP000291591"/>
    </source>
</evidence>
<accession>A0A4Q7UWQ3</accession>
<comment type="caution">
    <text evidence="1">The sequence shown here is derived from an EMBL/GenBank/DDBJ whole genome shotgun (WGS) entry which is preliminary data.</text>
</comment>
<keyword evidence="2" id="KW-1185">Reference proteome</keyword>
<gene>
    <name evidence="1" type="ORF">EV383_2196</name>
</gene>
<proteinExistence type="predicted"/>
<dbReference type="RefSeq" id="WP_130289805.1">
    <property type="nucleotide sequence ID" value="NZ_SHKL01000001.1"/>
</dbReference>
<reference evidence="1 2" key="1">
    <citation type="submission" date="2019-02" db="EMBL/GenBank/DDBJ databases">
        <title>Sequencing the genomes of 1000 actinobacteria strains.</title>
        <authorList>
            <person name="Klenk H.-P."/>
        </authorList>
    </citation>
    <scope>NUCLEOTIDE SEQUENCE [LARGE SCALE GENOMIC DNA]</scope>
    <source>
        <strain evidence="1 2">DSM 45779</strain>
    </source>
</reference>
<organism evidence="1 2">
    <name type="scientific">Pseudonocardia sediminis</name>
    <dbReference type="NCBI Taxonomy" id="1397368"/>
    <lineage>
        <taxon>Bacteria</taxon>
        <taxon>Bacillati</taxon>
        <taxon>Actinomycetota</taxon>
        <taxon>Actinomycetes</taxon>
        <taxon>Pseudonocardiales</taxon>
        <taxon>Pseudonocardiaceae</taxon>
        <taxon>Pseudonocardia</taxon>
    </lineage>
</organism>
<protein>
    <submittedName>
        <fullName evidence="1">Uncharacterized protein</fullName>
    </submittedName>
</protein>
<name>A0A4Q7UWQ3_PSEST</name>
<sequence length="62" mass="6684">MNRPHTIAVVRSFTCTCCSRRGARTMIRLGEVDRPNFIAVCPACDTRPSDITAEDVTGADAG</sequence>
<dbReference type="Proteomes" id="UP000291591">
    <property type="component" value="Unassembled WGS sequence"/>
</dbReference>